<dbReference type="PRINTS" id="PR00412">
    <property type="entry name" value="EPOXHYDRLASE"/>
</dbReference>
<dbReference type="PRINTS" id="PR00111">
    <property type="entry name" value="ABHYDROLASE"/>
</dbReference>
<accession>A0A7X6BEE2</accession>
<sequence length="324" mass="35959">MMNALAAGTLAAALAFGTPAAHAAEPASRATVQAPETVLHYRTAKVQGLDIFYREAGPKDAPTVLLLHGFPSSSFQYRNLIPALATRYHVIAPDYPGFGQSSAPDHTQFAYTFAHLTDVTEALLDQIGVTRYTMYIQDYGAPIGLRLALRHPDRVAGLIVQNGNAYLDGIQDFWKPVQALWADPSPANRNALRKVVTPEITKWQYLNGVSDPSRVDPDTWGHDQALLDRPGNDEIQLDLFYDYRTNLALYPQFQAFFRTRKPPMLIVWGAKDECFVVAGAKAYLRDNPQAELHLIDSGHFALEDKADEIVPLIQDFLGRTLPAR</sequence>
<keyword evidence="5" id="KW-1185">Reference proteome</keyword>
<dbReference type="PANTHER" id="PTHR42977">
    <property type="entry name" value="HYDROLASE-RELATED"/>
    <property type="match status" value="1"/>
</dbReference>
<dbReference type="EMBL" id="JAATJB010000010">
    <property type="protein sequence ID" value="NJB98806.1"/>
    <property type="molecule type" value="Genomic_DNA"/>
</dbReference>
<organism evidence="4 5">
    <name type="scientific">Sphingomonas trueperi</name>
    <dbReference type="NCBI Taxonomy" id="53317"/>
    <lineage>
        <taxon>Bacteria</taxon>
        <taxon>Pseudomonadati</taxon>
        <taxon>Pseudomonadota</taxon>
        <taxon>Alphaproteobacteria</taxon>
        <taxon>Sphingomonadales</taxon>
        <taxon>Sphingomonadaceae</taxon>
        <taxon>Sphingomonas</taxon>
    </lineage>
</organism>
<evidence type="ECO:0000256" key="2">
    <source>
        <dbReference type="SAM" id="SignalP"/>
    </source>
</evidence>
<protein>
    <submittedName>
        <fullName evidence="4">Pimeloyl-ACP methyl ester carboxylesterase</fullName>
    </submittedName>
</protein>
<feature type="chain" id="PRO_5031349407" evidence="2">
    <location>
        <begin position="24"/>
        <end position="324"/>
    </location>
</feature>
<dbReference type="FunFam" id="3.40.50.1820:FF:000173">
    <property type="entry name" value="Alpha/beta hydrolase"/>
    <property type="match status" value="1"/>
</dbReference>
<comment type="caution">
    <text evidence="4">The sequence shown here is derived from an EMBL/GenBank/DDBJ whole genome shotgun (WGS) entry which is preliminary data.</text>
</comment>
<dbReference type="SUPFAM" id="SSF53474">
    <property type="entry name" value="alpha/beta-Hydrolases"/>
    <property type="match status" value="1"/>
</dbReference>
<gene>
    <name evidence="4" type="ORF">GGR89_003143</name>
</gene>
<evidence type="ECO:0000313" key="5">
    <source>
        <dbReference type="Proteomes" id="UP000531251"/>
    </source>
</evidence>
<evidence type="ECO:0000256" key="1">
    <source>
        <dbReference type="ARBA" id="ARBA00022801"/>
    </source>
</evidence>
<reference evidence="4 5" key="1">
    <citation type="submission" date="2020-03" db="EMBL/GenBank/DDBJ databases">
        <title>Genomic Encyclopedia of Type Strains, Phase IV (KMG-IV): sequencing the most valuable type-strain genomes for metagenomic binning, comparative biology and taxonomic classification.</title>
        <authorList>
            <person name="Goeker M."/>
        </authorList>
    </citation>
    <scope>NUCLEOTIDE SEQUENCE [LARGE SCALE GENOMIC DNA]</scope>
    <source>
        <strain evidence="4 5">DSM 7225</strain>
    </source>
</reference>
<evidence type="ECO:0000259" key="3">
    <source>
        <dbReference type="Pfam" id="PF00561"/>
    </source>
</evidence>
<feature type="domain" description="AB hydrolase-1" evidence="3">
    <location>
        <begin position="62"/>
        <end position="305"/>
    </location>
</feature>
<dbReference type="Proteomes" id="UP000531251">
    <property type="component" value="Unassembled WGS sequence"/>
</dbReference>
<dbReference type="Pfam" id="PF00561">
    <property type="entry name" value="Abhydrolase_1"/>
    <property type="match status" value="1"/>
</dbReference>
<keyword evidence="1" id="KW-0378">Hydrolase</keyword>
<dbReference type="InterPro" id="IPR000073">
    <property type="entry name" value="AB_hydrolase_1"/>
</dbReference>
<proteinExistence type="predicted"/>
<dbReference type="AlphaFoldDB" id="A0A7X6BEE2"/>
<dbReference type="Gene3D" id="3.40.50.1820">
    <property type="entry name" value="alpha/beta hydrolase"/>
    <property type="match status" value="1"/>
</dbReference>
<feature type="signal peptide" evidence="2">
    <location>
        <begin position="1"/>
        <end position="23"/>
    </location>
</feature>
<dbReference type="GO" id="GO:0004301">
    <property type="term" value="F:epoxide hydrolase activity"/>
    <property type="evidence" value="ECO:0007669"/>
    <property type="project" value="TreeGrafter"/>
</dbReference>
<keyword evidence="2" id="KW-0732">Signal</keyword>
<dbReference type="InterPro" id="IPR000639">
    <property type="entry name" value="Epox_hydrolase-like"/>
</dbReference>
<dbReference type="InterPro" id="IPR051340">
    <property type="entry name" value="Haloalkane_dehalogenase"/>
</dbReference>
<dbReference type="PANTHER" id="PTHR42977:SF3">
    <property type="entry name" value="AB HYDROLASE-1 DOMAIN-CONTAINING PROTEIN"/>
    <property type="match status" value="1"/>
</dbReference>
<dbReference type="InterPro" id="IPR029058">
    <property type="entry name" value="AB_hydrolase_fold"/>
</dbReference>
<name>A0A7X6BEE2_9SPHN</name>
<evidence type="ECO:0000313" key="4">
    <source>
        <dbReference type="EMBL" id="NJB98806.1"/>
    </source>
</evidence>